<evidence type="ECO:0000313" key="3">
    <source>
        <dbReference type="Proteomes" id="UP001205919"/>
    </source>
</evidence>
<dbReference type="NCBIfam" id="TIGR04112">
    <property type="entry name" value="seleno_YedE"/>
    <property type="match status" value="1"/>
</dbReference>
<feature type="transmembrane region" description="Helical" evidence="1">
    <location>
        <begin position="195"/>
        <end position="215"/>
    </location>
</feature>
<feature type="transmembrane region" description="Helical" evidence="1">
    <location>
        <begin position="64"/>
        <end position="81"/>
    </location>
</feature>
<gene>
    <name evidence="2" type="primary">yedE</name>
    <name evidence="2" type="ORF">NE630_01990</name>
</gene>
<feature type="transmembrane region" description="Helical" evidence="1">
    <location>
        <begin position="157"/>
        <end position="175"/>
    </location>
</feature>
<dbReference type="InterPro" id="IPR026366">
    <property type="entry name" value="Seleno_YedE"/>
</dbReference>
<sequence>MDRFLMSKNGPAIAGLILGVIAALLVKFGNPGNMGFCVACFTRDIAGAFGLHRAAVVQYLRPEIAGFILGAFASALAFAEYRPRGGSSPMVRFALGFFAMIGALVFLGCPWRAYLRLAGGDWNAIAGIAGLIAGIGIGVWFLYNGFSLGAARPTPKAAGLVMPLLALAILALLFARPLFGPEGAGPIFFSEKGPGAAHAPILISHGAGLVVGWLAQRTRFCTIGAVRDLIMVRDSHLFKGIAAFILAAFVANMALGQFKAGFEGQPVAHTMQLWNFLGMVLSGLAFTLAGGCPGRMLIMSGEGDSDAGSFILGMLVGAAFAHNFSLASSGAGIGGFGAPATIIGLIFCLLVGFGFRNKMA</sequence>
<organism evidence="2 3">
    <name type="scientific">Cloacibacillus evryensis</name>
    <dbReference type="NCBI Taxonomy" id="508460"/>
    <lineage>
        <taxon>Bacteria</taxon>
        <taxon>Thermotogati</taxon>
        <taxon>Synergistota</taxon>
        <taxon>Synergistia</taxon>
        <taxon>Synergistales</taxon>
        <taxon>Synergistaceae</taxon>
        <taxon>Cloacibacillus</taxon>
    </lineage>
</organism>
<keyword evidence="1" id="KW-1133">Transmembrane helix</keyword>
<dbReference type="Pfam" id="PF04143">
    <property type="entry name" value="Sulf_transp"/>
    <property type="match status" value="1"/>
</dbReference>
<feature type="transmembrane region" description="Helical" evidence="1">
    <location>
        <begin position="333"/>
        <end position="355"/>
    </location>
</feature>
<dbReference type="Proteomes" id="UP001205919">
    <property type="component" value="Unassembled WGS sequence"/>
</dbReference>
<feature type="transmembrane region" description="Helical" evidence="1">
    <location>
        <begin position="12"/>
        <end position="29"/>
    </location>
</feature>
<keyword evidence="1" id="KW-0812">Transmembrane</keyword>
<evidence type="ECO:0000256" key="1">
    <source>
        <dbReference type="SAM" id="Phobius"/>
    </source>
</evidence>
<evidence type="ECO:0000313" key="2">
    <source>
        <dbReference type="EMBL" id="MCQ4813192.1"/>
    </source>
</evidence>
<reference evidence="2 3" key="1">
    <citation type="submission" date="2022-06" db="EMBL/GenBank/DDBJ databases">
        <title>Isolation of gut microbiota from human fecal samples.</title>
        <authorList>
            <person name="Pamer E.G."/>
            <person name="Barat B."/>
            <person name="Waligurski E."/>
            <person name="Medina S."/>
            <person name="Paddock L."/>
            <person name="Mostad J."/>
        </authorList>
    </citation>
    <scope>NUCLEOTIDE SEQUENCE [LARGE SCALE GENOMIC DNA]</scope>
    <source>
        <strain evidence="2 3">DFI.9.90</strain>
    </source>
</reference>
<accession>A0AAW5JY89</accession>
<protein>
    <submittedName>
        <fullName evidence="2">YedE family putative selenium transporter</fullName>
    </submittedName>
</protein>
<keyword evidence="3" id="KW-1185">Reference proteome</keyword>
<feature type="transmembrane region" description="Helical" evidence="1">
    <location>
        <begin position="236"/>
        <end position="256"/>
    </location>
</feature>
<name>A0AAW5JY89_9BACT</name>
<dbReference type="EMBL" id="JANFYT010000003">
    <property type="protein sequence ID" value="MCQ4813192.1"/>
    <property type="molecule type" value="Genomic_DNA"/>
</dbReference>
<proteinExistence type="predicted"/>
<feature type="transmembrane region" description="Helical" evidence="1">
    <location>
        <begin position="125"/>
        <end position="145"/>
    </location>
</feature>
<dbReference type="RefSeq" id="WP_256181312.1">
    <property type="nucleotide sequence ID" value="NZ_JANFYT010000003.1"/>
</dbReference>
<keyword evidence="1" id="KW-0472">Membrane</keyword>
<comment type="caution">
    <text evidence="2">The sequence shown here is derived from an EMBL/GenBank/DDBJ whole genome shotgun (WGS) entry which is preliminary data.</text>
</comment>
<feature type="transmembrane region" description="Helical" evidence="1">
    <location>
        <begin position="310"/>
        <end position="327"/>
    </location>
</feature>
<dbReference type="AlphaFoldDB" id="A0AAW5JY89"/>
<dbReference type="InterPro" id="IPR007272">
    <property type="entry name" value="Sulf_transp_TsuA/YedE"/>
</dbReference>
<feature type="transmembrane region" description="Helical" evidence="1">
    <location>
        <begin position="93"/>
        <end position="113"/>
    </location>
</feature>
<feature type="transmembrane region" description="Helical" evidence="1">
    <location>
        <begin position="276"/>
        <end position="298"/>
    </location>
</feature>